<keyword evidence="6" id="KW-0676">Redox-active center</keyword>
<dbReference type="AlphaFoldDB" id="A0A0M2F5K0"/>
<dbReference type="PRINTS" id="PR00421">
    <property type="entry name" value="THIOREDOXIN"/>
</dbReference>
<dbReference type="Proteomes" id="UP000029435">
    <property type="component" value="Unassembled WGS sequence"/>
</dbReference>
<sequence>MSDTIITASDTSLDALLTTSDKPILLDLWAPWCQPCKTLAPLLNTIADNTPDNLTVAKLDVEQYPAFMQRFGVRGIPTLLLFKNGQEISRQIGVKTLAQLRGWLESHEIAIQNTAQPLADTRVTWSTFYGDASLHAFLHQRLRQHAADGNIEHAFSPYWQDNKGSVSAALAHNADIRIFERITGLPAALGLLLEKLPSTTPEQVDALFAALAPGKTVDGVALRWLHHWLSHEGNPWSDWLADKTVDGLRQQWVQAISRLLAGESVAESEWTALHQQAISWEEKAATELGLEKNVATILASLSPPPAASDADSWRSISITLGFALAQLLQIKDGWSREERATPDKRFRWFQAQEEATPSKKLTDEQITALREQWFQENPDFSAKEDAFYQRYPQLSEAQKIPLQETLWALLHRAPAFKSQLD</sequence>
<evidence type="ECO:0000256" key="6">
    <source>
        <dbReference type="ARBA" id="ARBA00023284"/>
    </source>
</evidence>
<dbReference type="NCBIfam" id="TIGR01068">
    <property type="entry name" value="thioredoxin"/>
    <property type="match status" value="1"/>
</dbReference>
<dbReference type="GO" id="GO:0015035">
    <property type="term" value="F:protein-disulfide reductase activity"/>
    <property type="evidence" value="ECO:0007669"/>
    <property type="project" value="UniProtKB-UniRule"/>
</dbReference>
<dbReference type="CDD" id="cd02947">
    <property type="entry name" value="TRX_family"/>
    <property type="match status" value="1"/>
</dbReference>
<dbReference type="InterPro" id="IPR005746">
    <property type="entry name" value="Thioredoxin"/>
</dbReference>
<dbReference type="SUPFAM" id="SSF52833">
    <property type="entry name" value="Thioredoxin-like"/>
    <property type="match status" value="1"/>
</dbReference>
<dbReference type="Pfam" id="PF00085">
    <property type="entry name" value="Thioredoxin"/>
    <property type="match status" value="1"/>
</dbReference>
<evidence type="ECO:0000256" key="4">
    <source>
        <dbReference type="ARBA" id="ARBA00022982"/>
    </source>
</evidence>
<dbReference type="EMBL" id="JQOD01000001">
    <property type="protein sequence ID" value="KGA35615.1"/>
    <property type="molecule type" value="Genomic_DNA"/>
</dbReference>
<comment type="function">
    <text evidence="1">Participates in various redox reactions through the reversible oxidation of its active center dithiol to a disulfide and catalyzes dithiol-disulfide exchange reactions.</text>
</comment>
<comment type="similarity">
    <text evidence="2">Belongs to the thioredoxin family.</text>
</comment>
<dbReference type="PANTHER" id="PTHR45663:SF11">
    <property type="entry name" value="GEO12009P1"/>
    <property type="match status" value="1"/>
</dbReference>
<evidence type="ECO:0000313" key="10">
    <source>
        <dbReference type="Proteomes" id="UP000029435"/>
    </source>
</evidence>
<dbReference type="GO" id="GO:0045454">
    <property type="term" value="P:cell redox homeostasis"/>
    <property type="evidence" value="ECO:0007669"/>
    <property type="project" value="TreeGrafter"/>
</dbReference>
<dbReference type="InterPro" id="IPR013766">
    <property type="entry name" value="Thioredoxin_domain"/>
</dbReference>
<evidence type="ECO:0000256" key="5">
    <source>
        <dbReference type="ARBA" id="ARBA00023157"/>
    </source>
</evidence>
<evidence type="ECO:0000313" key="9">
    <source>
        <dbReference type="EMBL" id="KGA35615.1"/>
    </source>
</evidence>
<comment type="caution">
    <text evidence="9">The sequence shown here is derived from an EMBL/GenBank/DDBJ whole genome shotgun (WGS) entry which is preliminary data.</text>
</comment>
<accession>A0A0M2F5K0</accession>
<dbReference type="Gene3D" id="3.40.30.10">
    <property type="entry name" value="Glutaredoxin"/>
    <property type="match status" value="1"/>
</dbReference>
<dbReference type="InterPro" id="IPR036249">
    <property type="entry name" value="Thioredoxin-like_sf"/>
</dbReference>
<dbReference type="PROSITE" id="PS51352">
    <property type="entry name" value="THIOREDOXIN_2"/>
    <property type="match status" value="1"/>
</dbReference>
<keyword evidence="3" id="KW-0813">Transport</keyword>
<dbReference type="RefSeq" id="WP_039312248.1">
    <property type="nucleotide sequence ID" value="NZ_JQOD01000001.1"/>
</dbReference>
<protein>
    <recommendedName>
        <fullName evidence="7">Thioredoxin</fullName>
    </recommendedName>
</protein>
<gene>
    <name evidence="9" type="ORF">KU74_03860</name>
</gene>
<dbReference type="PANTHER" id="PTHR45663">
    <property type="entry name" value="GEO12009P1"/>
    <property type="match status" value="1"/>
</dbReference>
<evidence type="ECO:0000256" key="2">
    <source>
        <dbReference type="ARBA" id="ARBA00008987"/>
    </source>
</evidence>
<keyword evidence="5" id="KW-1015">Disulfide bond</keyword>
<dbReference type="OrthoDB" id="7003705at2"/>
<evidence type="ECO:0000256" key="3">
    <source>
        <dbReference type="ARBA" id="ARBA00022448"/>
    </source>
</evidence>
<keyword evidence="4" id="KW-0249">Electron transport</keyword>
<evidence type="ECO:0000256" key="7">
    <source>
        <dbReference type="NCBIfam" id="TIGR01068"/>
    </source>
</evidence>
<proteinExistence type="inferred from homology"/>
<feature type="domain" description="Thioredoxin" evidence="8">
    <location>
        <begin position="1"/>
        <end position="109"/>
    </location>
</feature>
<name>A0A0M2F5K0_9GAMM</name>
<dbReference type="GO" id="GO:0005829">
    <property type="term" value="C:cytosol"/>
    <property type="evidence" value="ECO:0007669"/>
    <property type="project" value="TreeGrafter"/>
</dbReference>
<evidence type="ECO:0000259" key="8">
    <source>
        <dbReference type="PROSITE" id="PS51352"/>
    </source>
</evidence>
<organism evidence="9 10">
    <name type="scientific">Pectobacterium brasiliense</name>
    <dbReference type="NCBI Taxonomy" id="180957"/>
    <lineage>
        <taxon>Bacteria</taxon>
        <taxon>Pseudomonadati</taxon>
        <taxon>Pseudomonadota</taxon>
        <taxon>Gammaproteobacteria</taxon>
        <taxon>Enterobacterales</taxon>
        <taxon>Pectobacteriaceae</taxon>
        <taxon>Pectobacterium</taxon>
    </lineage>
</organism>
<reference evidence="9 10" key="1">
    <citation type="submission" date="2014-08" db="EMBL/GenBank/DDBJ databases">
        <title>Genome sequences of NCPPB Pectobacterium isolates.</title>
        <authorList>
            <person name="Glover R.H."/>
            <person name="Sapp M."/>
            <person name="Elphinstone J."/>
        </authorList>
    </citation>
    <scope>NUCLEOTIDE SEQUENCE [LARGE SCALE GENOMIC DNA]</scope>
    <source>
        <strain evidence="9 10">LMG 21372</strain>
    </source>
</reference>
<evidence type="ECO:0000256" key="1">
    <source>
        <dbReference type="ARBA" id="ARBA00003318"/>
    </source>
</evidence>
<dbReference type="FunFam" id="3.40.30.10:FF:000001">
    <property type="entry name" value="Thioredoxin"/>
    <property type="match status" value="1"/>
</dbReference>